<dbReference type="EMBL" id="JARJLG010000016">
    <property type="protein sequence ID" value="KAJ7774159.1"/>
    <property type="molecule type" value="Genomic_DNA"/>
</dbReference>
<keyword evidence="3" id="KW-1185">Reference proteome</keyword>
<feature type="region of interest" description="Disordered" evidence="1">
    <location>
        <begin position="159"/>
        <end position="202"/>
    </location>
</feature>
<feature type="compositionally biased region" description="Low complexity" evidence="1">
    <location>
        <begin position="345"/>
        <end position="355"/>
    </location>
</feature>
<dbReference type="Proteomes" id="UP001215280">
    <property type="component" value="Unassembled WGS sequence"/>
</dbReference>
<sequence length="405" mass="43678">MFARLLREQEGQGVEDDAAEQLLLRATFLRLHRSLPPPHFLHPLPRVHLVLRSHHPHPSSLFDVCVGCTQHMDVCAEICARRRVLDVLSTGYAATWEGRMLCGRAQRLGAILADERSGRGGNESLILHGHHPPPRTSAAGRAIRLRRARVWISAQVVMSSTPAPSETTPPSVRGSSPSSSKERQRERIGNTRDAGGAGLSGAHLFPPLVPSLRCRMGSRNVFEAQSPPARGAAGAGDESLILHGQNPPPSSACKHETRMTVATAGRRAQISADICARRRVLDALSTGVRLPPADSGESTAARARIFILEQKRPEKGAHQNAGTRQGWSPSPLSFSARCARVGGARLSRPSLSPRAPSSPPALGTIPIPIHSGRRMSTRDVEVRSPPARVFPTLVYSGYRVGARNV</sequence>
<reference evidence="2" key="1">
    <citation type="submission" date="2023-03" db="EMBL/GenBank/DDBJ databases">
        <title>Massive genome expansion in bonnet fungi (Mycena s.s.) driven by repeated elements and novel gene families across ecological guilds.</title>
        <authorList>
            <consortium name="Lawrence Berkeley National Laboratory"/>
            <person name="Harder C.B."/>
            <person name="Miyauchi S."/>
            <person name="Viragh M."/>
            <person name="Kuo A."/>
            <person name="Thoen E."/>
            <person name="Andreopoulos B."/>
            <person name="Lu D."/>
            <person name="Skrede I."/>
            <person name="Drula E."/>
            <person name="Henrissat B."/>
            <person name="Morin E."/>
            <person name="Kohler A."/>
            <person name="Barry K."/>
            <person name="LaButti K."/>
            <person name="Morin E."/>
            <person name="Salamov A."/>
            <person name="Lipzen A."/>
            <person name="Mereny Z."/>
            <person name="Hegedus B."/>
            <person name="Baldrian P."/>
            <person name="Stursova M."/>
            <person name="Weitz H."/>
            <person name="Taylor A."/>
            <person name="Grigoriev I.V."/>
            <person name="Nagy L.G."/>
            <person name="Martin F."/>
            <person name="Kauserud H."/>
        </authorList>
    </citation>
    <scope>NUCLEOTIDE SEQUENCE</scope>
    <source>
        <strain evidence="2">CBHHK188m</strain>
    </source>
</reference>
<feature type="compositionally biased region" description="Basic and acidic residues" evidence="1">
    <location>
        <begin position="180"/>
        <end position="190"/>
    </location>
</feature>
<name>A0AAD7JXT5_9AGAR</name>
<accession>A0AAD7JXT5</accession>
<protein>
    <submittedName>
        <fullName evidence="2">Uncharacterized protein</fullName>
    </submittedName>
</protein>
<evidence type="ECO:0000313" key="2">
    <source>
        <dbReference type="EMBL" id="KAJ7774159.1"/>
    </source>
</evidence>
<feature type="region of interest" description="Disordered" evidence="1">
    <location>
        <begin position="345"/>
        <end position="382"/>
    </location>
</feature>
<feature type="compositionally biased region" description="Low complexity" evidence="1">
    <location>
        <begin position="159"/>
        <end position="179"/>
    </location>
</feature>
<comment type="caution">
    <text evidence="2">The sequence shown here is derived from an EMBL/GenBank/DDBJ whole genome shotgun (WGS) entry which is preliminary data.</text>
</comment>
<organism evidence="2 3">
    <name type="scientific">Mycena maculata</name>
    <dbReference type="NCBI Taxonomy" id="230809"/>
    <lineage>
        <taxon>Eukaryota</taxon>
        <taxon>Fungi</taxon>
        <taxon>Dikarya</taxon>
        <taxon>Basidiomycota</taxon>
        <taxon>Agaricomycotina</taxon>
        <taxon>Agaricomycetes</taxon>
        <taxon>Agaricomycetidae</taxon>
        <taxon>Agaricales</taxon>
        <taxon>Marasmiineae</taxon>
        <taxon>Mycenaceae</taxon>
        <taxon>Mycena</taxon>
    </lineage>
</organism>
<gene>
    <name evidence="2" type="ORF">DFH07DRAFT_952416</name>
</gene>
<evidence type="ECO:0000256" key="1">
    <source>
        <dbReference type="SAM" id="MobiDB-lite"/>
    </source>
</evidence>
<evidence type="ECO:0000313" key="3">
    <source>
        <dbReference type="Proteomes" id="UP001215280"/>
    </source>
</evidence>
<dbReference type="AlphaFoldDB" id="A0AAD7JXT5"/>
<proteinExistence type="predicted"/>